<keyword evidence="3" id="KW-0547">Nucleotide-binding</keyword>
<dbReference type="RefSeq" id="WP_206290927.1">
    <property type="nucleotide sequence ID" value="NZ_CP063458.1"/>
</dbReference>
<dbReference type="KEGG" id="hbs:IPV69_17045"/>
<name>A0A7M2WQY1_9BACT</name>
<dbReference type="PANTHER" id="PTHR46743:SF2">
    <property type="entry name" value="TEICHOIC ACIDS EXPORT ATP-BINDING PROTEIN TAGH"/>
    <property type="match status" value="1"/>
</dbReference>
<dbReference type="SUPFAM" id="SSF52540">
    <property type="entry name" value="P-loop containing nucleoside triphosphate hydrolases"/>
    <property type="match status" value="1"/>
</dbReference>
<evidence type="ECO:0000256" key="2">
    <source>
        <dbReference type="ARBA" id="ARBA00022448"/>
    </source>
</evidence>
<dbReference type="PROSITE" id="PS50893">
    <property type="entry name" value="ABC_TRANSPORTER_2"/>
    <property type="match status" value="1"/>
</dbReference>
<dbReference type="SMART" id="SM00382">
    <property type="entry name" value="AAA"/>
    <property type="match status" value="1"/>
</dbReference>
<dbReference type="CDD" id="cd03220">
    <property type="entry name" value="ABC_KpsT_Wzt"/>
    <property type="match status" value="1"/>
</dbReference>
<dbReference type="InterPro" id="IPR029439">
    <property type="entry name" value="Wzt_C"/>
</dbReference>
<dbReference type="Pfam" id="PF14524">
    <property type="entry name" value="Wzt_C"/>
    <property type="match status" value="1"/>
</dbReference>
<gene>
    <name evidence="6" type="ORF">IPV69_17045</name>
</gene>
<dbReference type="CDD" id="cd10147">
    <property type="entry name" value="Wzt_C-like"/>
    <property type="match status" value="1"/>
</dbReference>
<evidence type="ECO:0000313" key="6">
    <source>
        <dbReference type="EMBL" id="QOV87965.1"/>
    </source>
</evidence>
<dbReference type="EMBL" id="CP063458">
    <property type="protein sequence ID" value="QOV87965.1"/>
    <property type="molecule type" value="Genomic_DNA"/>
</dbReference>
<dbReference type="GO" id="GO:0016020">
    <property type="term" value="C:membrane"/>
    <property type="evidence" value="ECO:0007669"/>
    <property type="project" value="InterPro"/>
</dbReference>
<evidence type="ECO:0000256" key="1">
    <source>
        <dbReference type="ARBA" id="ARBA00005417"/>
    </source>
</evidence>
<comment type="similarity">
    <text evidence="1">Belongs to the ABC transporter superfamily.</text>
</comment>
<dbReference type="GO" id="GO:0140359">
    <property type="term" value="F:ABC-type transporter activity"/>
    <property type="evidence" value="ECO:0007669"/>
    <property type="project" value="InterPro"/>
</dbReference>
<dbReference type="PANTHER" id="PTHR46743">
    <property type="entry name" value="TEICHOIC ACIDS EXPORT ATP-BINDING PROTEIN TAGH"/>
    <property type="match status" value="1"/>
</dbReference>
<reference evidence="6 7" key="1">
    <citation type="submission" date="2020-10" db="EMBL/GenBank/DDBJ databases">
        <title>Wide distribution of Phycisphaera-like planctomycetes from WD2101 soil group in peatlands and genome analysis of the first cultivated representative.</title>
        <authorList>
            <person name="Dedysh S.N."/>
            <person name="Beletsky A.V."/>
            <person name="Ivanova A."/>
            <person name="Kulichevskaya I.S."/>
            <person name="Suzina N.E."/>
            <person name="Philippov D.A."/>
            <person name="Rakitin A.L."/>
            <person name="Mardanov A.V."/>
            <person name="Ravin N.V."/>
        </authorList>
    </citation>
    <scope>NUCLEOTIDE SEQUENCE [LARGE SCALE GENOMIC DNA]</scope>
    <source>
        <strain evidence="6 7">M1803</strain>
    </source>
</reference>
<sequence>MSDKPVISVENLGKAYFLGKAADKHATFADVLVGAAKGAVRRFTDRVADASKSSDAYWAVRNASFDVNRGEVLGLVGRNGAGKSTMLKMLSRITEPTEGRAVIRGRVASLLEVGTGFHPELTGRENIFLNGAILGMRRTEITRKFDEIVAFSEVEQFLDTPVKRYSSGMYVRLAFAVAAHLDPEVLIVDEVLAVGDATFQKKCLGKMGDVMRAGRTVLFVSHNMDAVTNLCTHVVLVNKGKVSDRLHPEDGVKQYLATTAEGMGVPLSQKQRTQYKPRPAVFTDLKIETETGHDRVLHTGGRVRFDIELSDCQDIKAATVGLAISDNRGKRVALFHSMYHSGLWIRGAQSGRMTLEVPSLPLTPGNYYVELVMADDQGYIDRVERADKLDIVFGDMLGTGKIPSASQSVVVLPAHWDIAGGLDRAAASDIPGEVGGVQAYQGGSDVKAGGAIAMNAIPAAV</sequence>
<feature type="domain" description="ABC transporter" evidence="5">
    <location>
        <begin position="45"/>
        <end position="264"/>
    </location>
</feature>
<evidence type="ECO:0000256" key="3">
    <source>
        <dbReference type="ARBA" id="ARBA00022741"/>
    </source>
</evidence>
<dbReference type="InterPro" id="IPR015860">
    <property type="entry name" value="ABC_transpr_TagH-like"/>
</dbReference>
<protein>
    <submittedName>
        <fullName evidence="6">ABC transporter ATP-binding protein</fullName>
    </submittedName>
</protein>
<dbReference type="InterPro" id="IPR003593">
    <property type="entry name" value="AAA+_ATPase"/>
</dbReference>
<dbReference type="InterPro" id="IPR027417">
    <property type="entry name" value="P-loop_NTPase"/>
</dbReference>
<dbReference type="InterPro" id="IPR003439">
    <property type="entry name" value="ABC_transporter-like_ATP-bd"/>
</dbReference>
<keyword evidence="4 6" id="KW-0067">ATP-binding</keyword>
<dbReference type="Gene3D" id="3.40.50.300">
    <property type="entry name" value="P-loop containing nucleotide triphosphate hydrolases"/>
    <property type="match status" value="1"/>
</dbReference>
<dbReference type="AlphaFoldDB" id="A0A7M2WQY1"/>
<evidence type="ECO:0000313" key="7">
    <source>
        <dbReference type="Proteomes" id="UP000593765"/>
    </source>
</evidence>
<accession>A0A7M2WQY1</accession>
<dbReference type="InterPro" id="IPR050683">
    <property type="entry name" value="Bact_Polysacc_Export_ATP-bd"/>
</dbReference>
<dbReference type="GO" id="GO:0016887">
    <property type="term" value="F:ATP hydrolysis activity"/>
    <property type="evidence" value="ECO:0007669"/>
    <property type="project" value="InterPro"/>
</dbReference>
<proteinExistence type="inferred from homology"/>
<dbReference type="Proteomes" id="UP000593765">
    <property type="component" value="Chromosome"/>
</dbReference>
<evidence type="ECO:0000256" key="4">
    <source>
        <dbReference type="ARBA" id="ARBA00022840"/>
    </source>
</evidence>
<keyword evidence="2" id="KW-0813">Transport</keyword>
<keyword evidence="7" id="KW-1185">Reference proteome</keyword>
<dbReference type="Gene3D" id="2.70.50.60">
    <property type="entry name" value="abc- transporter (atp binding component) like domain"/>
    <property type="match status" value="1"/>
</dbReference>
<dbReference type="GO" id="GO:0005524">
    <property type="term" value="F:ATP binding"/>
    <property type="evidence" value="ECO:0007669"/>
    <property type="project" value="UniProtKB-KW"/>
</dbReference>
<organism evidence="6 7">
    <name type="scientific">Humisphaera borealis</name>
    <dbReference type="NCBI Taxonomy" id="2807512"/>
    <lineage>
        <taxon>Bacteria</taxon>
        <taxon>Pseudomonadati</taxon>
        <taxon>Planctomycetota</taxon>
        <taxon>Phycisphaerae</taxon>
        <taxon>Tepidisphaerales</taxon>
        <taxon>Tepidisphaeraceae</taxon>
        <taxon>Humisphaera</taxon>
    </lineage>
</organism>
<evidence type="ECO:0000259" key="5">
    <source>
        <dbReference type="PROSITE" id="PS50893"/>
    </source>
</evidence>
<dbReference type="Pfam" id="PF00005">
    <property type="entry name" value="ABC_tran"/>
    <property type="match status" value="1"/>
</dbReference>